<dbReference type="GO" id="GO:0016787">
    <property type="term" value="F:hydrolase activity"/>
    <property type="evidence" value="ECO:0007669"/>
    <property type="project" value="UniProtKB-KW"/>
</dbReference>
<dbReference type="InterPro" id="IPR027417">
    <property type="entry name" value="P-loop_NTPase"/>
</dbReference>
<dbReference type="SMART" id="SM00490">
    <property type="entry name" value="HELICc"/>
    <property type="match status" value="1"/>
</dbReference>
<evidence type="ECO:0000313" key="12">
    <source>
        <dbReference type="EMBL" id="AGF96177.1"/>
    </source>
</evidence>
<dbReference type="GO" id="GO:0003723">
    <property type="term" value="F:RNA binding"/>
    <property type="evidence" value="ECO:0007669"/>
    <property type="project" value="TreeGrafter"/>
</dbReference>
<dbReference type="HOGENOM" id="CLU_003041_21_1_2"/>
<keyword evidence="2 7" id="KW-0547">Nucleotide-binding</keyword>
<dbReference type="InterPro" id="IPR050547">
    <property type="entry name" value="DEAD_box_RNA_helicases"/>
</dbReference>
<keyword evidence="5 7" id="KW-0067">ATP-binding</keyword>
<reference evidence="12 13" key="1">
    <citation type="journal article" date="2013" name="Genome Announc.">
        <title>Complete Genome of a Methanosarcina mazei Strain Isolated from Sediment Samples from an Amazonian Flooded Area.</title>
        <authorList>
            <person name="Assis das Gracas D."/>
            <person name="Thiago Juca Ramos R."/>
            <person name="Vieira Araujo A.C."/>
            <person name="Zahlouth R."/>
            <person name="Ribeiro Carneiro A."/>
            <person name="Souza Lopes T."/>
            <person name="Azevedo Barauna R."/>
            <person name="Azevedo V."/>
            <person name="Cruz Schneider M.P."/>
            <person name="Pellizari V.H."/>
            <person name="Silva A."/>
        </authorList>
    </citation>
    <scope>NUCLEOTIDE SEQUENCE [LARGE SCALE GENOMIC DNA]</scope>
    <source>
        <strain evidence="12 13">Tuc01</strain>
    </source>
</reference>
<evidence type="ECO:0000256" key="8">
    <source>
        <dbReference type="SAM" id="MobiDB-lite"/>
    </source>
</evidence>
<dbReference type="SMART" id="SM00487">
    <property type="entry name" value="DEXDc"/>
    <property type="match status" value="1"/>
</dbReference>
<dbReference type="CDD" id="cd00268">
    <property type="entry name" value="DEADc"/>
    <property type="match status" value="1"/>
</dbReference>
<dbReference type="InterPro" id="IPR011545">
    <property type="entry name" value="DEAD/DEAH_box_helicase_dom"/>
</dbReference>
<dbReference type="BioCyc" id="MMAZ1236903:G139K-730-MONOMER"/>
<dbReference type="FunFam" id="3.30.70.330:FF:001281">
    <property type="entry name" value="Cold-shock DEAD-box protein A"/>
    <property type="match status" value="1"/>
</dbReference>
<feature type="short sequence motif" description="Q motif" evidence="6">
    <location>
        <begin position="5"/>
        <end position="33"/>
    </location>
</feature>
<dbReference type="InterPro" id="IPR001650">
    <property type="entry name" value="Helicase_C-like"/>
</dbReference>
<gene>
    <name evidence="12" type="ORF">MmTuc01_0769</name>
</gene>
<evidence type="ECO:0000313" key="13">
    <source>
        <dbReference type="Proteomes" id="UP000011718"/>
    </source>
</evidence>
<dbReference type="CDD" id="cd12252">
    <property type="entry name" value="RRM_DbpA"/>
    <property type="match status" value="1"/>
</dbReference>
<sequence length="610" mass="69008">MEKLAKFKALGLSDSTLKALKKKGFEEPTPIQEKVIPLFLKGEADIIGQAQTGTGKTTAFGAPIIEKIPEKSGHVQAIILTPTRELAIQVSEELNSIKGDKKLYIVPIYGGQSMTQQLRVLKSGVDIVVGTPGRVIDHLERKSLNLEHIAYFVLDEADEMLNMGFIDDIKEILKSTGPNKRMLFFSATMPKAILGIVKKHMQNYEHITIEKEELTETLTEQIYFEVKESDKFEALCRIIDIEDEFYGLVFCRTKTDTSQLAQKLSDRGYLADALHGDLSQQEREKILNKFRKQKINILAATDVAARGIDIMDLTHVINYALPQDPESYVHRIGRTGRAGKQGTAITFVTSTEFRRLTYIKKTSKSEMKKGHIPEIKDVIKAKRARVRTELEETIKTEEYGDCLEMSQKLLEEYPAEKILAALWKFTFKDKFDESMYTEISSGSSYVDRKGKSRLFIAMGKADGMTPDKLSYFIQEELGDGELKVRDAEIFPHFSFVTLPFAQAETLIEIFKNKRRGSKPFVELAQKSRGRSSKDSGETRSDNRGTSRGNSRNGESRGDSRGESRGTKSTNYSRSTRSTRSTKKSLLFPFSFSQFVLLSRFPVSFFKVSRF</sequence>
<dbReference type="Pfam" id="PF00270">
    <property type="entry name" value="DEAD"/>
    <property type="match status" value="1"/>
</dbReference>
<protein>
    <recommendedName>
        <fullName evidence="1">RNA helicase</fullName>
        <ecNumber evidence="1">3.6.4.13</ecNumber>
    </recommendedName>
</protein>
<accession>M1P6Y5</accession>
<dbReference type="SUPFAM" id="SSF52540">
    <property type="entry name" value="P-loop containing nucleoside triphosphate hydrolases"/>
    <property type="match status" value="1"/>
</dbReference>
<keyword evidence="3 7" id="KW-0378">Hydrolase</keyword>
<dbReference type="EMBL" id="CP004144">
    <property type="protein sequence ID" value="AGF96177.1"/>
    <property type="molecule type" value="Genomic_DNA"/>
</dbReference>
<evidence type="ECO:0000259" key="11">
    <source>
        <dbReference type="PROSITE" id="PS51195"/>
    </source>
</evidence>
<evidence type="ECO:0000256" key="1">
    <source>
        <dbReference type="ARBA" id="ARBA00012552"/>
    </source>
</evidence>
<dbReference type="InterPro" id="IPR000629">
    <property type="entry name" value="RNA-helicase_DEAD-box_CS"/>
</dbReference>
<dbReference type="InterPro" id="IPR005580">
    <property type="entry name" value="DbpA/CsdA_RNA-bd_dom"/>
</dbReference>
<dbReference type="PANTHER" id="PTHR47963">
    <property type="entry name" value="DEAD-BOX ATP-DEPENDENT RNA HELICASE 47, MITOCHONDRIAL"/>
    <property type="match status" value="1"/>
</dbReference>
<dbReference type="PROSITE" id="PS51195">
    <property type="entry name" value="Q_MOTIF"/>
    <property type="match status" value="1"/>
</dbReference>
<dbReference type="Gene3D" id="3.30.70.330">
    <property type="match status" value="1"/>
</dbReference>
<dbReference type="InterPro" id="IPR014001">
    <property type="entry name" value="Helicase_ATP-bd"/>
</dbReference>
<name>M1P6Y5_METMZ</name>
<dbReference type="PROSITE" id="PS00039">
    <property type="entry name" value="DEAD_ATP_HELICASE"/>
    <property type="match status" value="1"/>
</dbReference>
<dbReference type="PROSITE" id="PS51194">
    <property type="entry name" value="HELICASE_CTER"/>
    <property type="match status" value="1"/>
</dbReference>
<feature type="domain" description="DEAD-box RNA helicase Q" evidence="11">
    <location>
        <begin position="5"/>
        <end position="33"/>
    </location>
</feature>
<dbReference type="AlphaFoldDB" id="M1P6Y5"/>
<dbReference type="EC" id="3.6.4.13" evidence="1"/>
<dbReference type="CDD" id="cd18787">
    <property type="entry name" value="SF2_C_DEAD"/>
    <property type="match status" value="1"/>
</dbReference>
<dbReference type="InterPro" id="IPR012677">
    <property type="entry name" value="Nucleotide-bd_a/b_plait_sf"/>
</dbReference>
<dbReference type="InterPro" id="IPR044742">
    <property type="entry name" value="DEAD/DEAH_RhlB"/>
</dbReference>
<dbReference type="KEGG" id="mmaz:MmTuc01_0769"/>
<comment type="similarity">
    <text evidence="7">Belongs to the DEAD box helicase family.</text>
</comment>
<feature type="compositionally biased region" description="Low complexity" evidence="8">
    <location>
        <begin position="566"/>
        <end position="577"/>
    </location>
</feature>
<dbReference type="PANTHER" id="PTHR47963:SF8">
    <property type="entry name" value="ATP-DEPENDENT RNA HELICASE DEAD"/>
    <property type="match status" value="1"/>
</dbReference>
<evidence type="ECO:0000256" key="4">
    <source>
        <dbReference type="ARBA" id="ARBA00022806"/>
    </source>
</evidence>
<dbReference type="Pfam" id="PF03880">
    <property type="entry name" value="DbpA"/>
    <property type="match status" value="1"/>
</dbReference>
<evidence type="ECO:0000256" key="3">
    <source>
        <dbReference type="ARBA" id="ARBA00022801"/>
    </source>
</evidence>
<dbReference type="GO" id="GO:0003724">
    <property type="term" value="F:RNA helicase activity"/>
    <property type="evidence" value="ECO:0007669"/>
    <property type="project" value="UniProtKB-EC"/>
</dbReference>
<evidence type="ECO:0000256" key="2">
    <source>
        <dbReference type="ARBA" id="ARBA00022741"/>
    </source>
</evidence>
<proteinExistence type="inferred from homology"/>
<feature type="domain" description="Helicase C-terminal" evidence="10">
    <location>
        <begin position="218"/>
        <end position="379"/>
    </location>
</feature>
<dbReference type="GO" id="GO:0140097">
    <property type="term" value="F:catalytic activity, acting on DNA"/>
    <property type="evidence" value="ECO:0007669"/>
    <property type="project" value="UniProtKB-ARBA"/>
</dbReference>
<dbReference type="Proteomes" id="UP000011718">
    <property type="component" value="Chromosome"/>
</dbReference>
<evidence type="ECO:0000256" key="6">
    <source>
        <dbReference type="PROSITE-ProRule" id="PRU00552"/>
    </source>
</evidence>
<dbReference type="PROSITE" id="PS51192">
    <property type="entry name" value="HELICASE_ATP_BIND_1"/>
    <property type="match status" value="1"/>
</dbReference>
<feature type="domain" description="Helicase ATP-binding" evidence="9">
    <location>
        <begin position="37"/>
        <end position="207"/>
    </location>
</feature>
<evidence type="ECO:0000256" key="5">
    <source>
        <dbReference type="ARBA" id="ARBA00022840"/>
    </source>
</evidence>
<organism evidence="12 13">
    <name type="scientific">Methanosarcina mazei Tuc01</name>
    <dbReference type="NCBI Taxonomy" id="1236903"/>
    <lineage>
        <taxon>Archaea</taxon>
        <taxon>Methanobacteriati</taxon>
        <taxon>Methanobacteriota</taxon>
        <taxon>Stenosarchaea group</taxon>
        <taxon>Methanomicrobia</taxon>
        <taxon>Methanosarcinales</taxon>
        <taxon>Methanosarcinaceae</taxon>
        <taxon>Methanosarcina</taxon>
    </lineage>
</organism>
<evidence type="ECO:0000259" key="9">
    <source>
        <dbReference type="PROSITE" id="PS51192"/>
    </source>
</evidence>
<keyword evidence="4 7" id="KW-0347">Helicase</keyword>
<evidence type="ECO:0000259" key="10">
    <source>
        <dbReference type="PROSITE" id="PS51194"/>
    </source>
</evidence>
<dbReference type="GO" id="GO:0005524">
    <property type="term" value="F:ATP binding"/>
    <property type="evidence" value="ECO:0007669"/>
    <property type="project" value="UniProtKB-KW"/>
</dbReference>
<dbReference type="Pfam" id="PF00271">
    <property type="entry name" value="Helicase_C"/>
    <property type="match status" value="1"/>
</dbReference>
<evidence type="ECO:0000256" key="7">
    <source>
        <dbReference type="RuleBase" id="RU000492"/>
    </source>
</evidence>
<dbReference type="Gene3D" id="3.40.50.300">
    <property type="entry name" value="P-loop containing nucleotide triphosphate hydrolases"/>
    <property type="match status" value="2"/>
</dbReference>
<feature type="compositionally biased region" description="Basic and acidic residues" evidence="8">
    <location>
        <begin position="531"/>
        <end position="544"/>
    </location>
</feature>
<feature type="region of interest" description="Disordered" evidence="8">
    <location>
        <begin position="521"/>
        <end position="577"/>
    </location>
</feature>
<dbReference type="InterPro" id="IPR014014">
    <property type="entry name" value="RNA_helicase_DEAD_Q_motif"/>
</dbReference>
<feature type="compositionally biased region" description="Basic and acidic residues" evidence="8">
    <location>
        <begin position="553"/>
        <end position="565"/>
    </location>
</feature>